<evidence type="ECO:0000256" key="5">
    <source>
        <dbReference type="ARBA" id="ARBA00013200"/>
    </source>
</evidence>
<feature type="transmembrane region" description="Helical" evidence="19">
    <location>
        <begin position="243"/>
        <end position="263"/>
    </location>
</feature>
<evidence type="ECO:0000256" key="7">
    <source>
        <dbReference type="ARBA" id="ARBA00022475"/>
    </source>
</evidence>
<dbReference type="InterPro" id="IPR003805">
    <property type="entry name" value="CobS"/>
</dbReference>
<dbReference type="NCBIfam" id="TIGR00317">
    <property type="entry name" value="cobS"/>
    <property type="match status" value="1"/>
</dbReference>
<keyword evidence="21" id="KW-1185">Reference proteome</keyword>
<evidence type="ECO:0000256" key="2">
    <source>
        <dbReference type="ARBA" id="ARBA00004651"/>
    </source>
</evidence>
<name>A0A9E4ZCB5_9EURY</name>
<evidence type="ECO:0000256" key="16">
    <source>
        <dbReference type="ARBA" id="ARBA00032853"/>
    </source>
</evidence>
<evidence type="ECO:0000256" key="6">
    <source>
        <dbReference type="ARBA" id="ARBA00015850"/>
    </source>
</evidence>
<comment type="pathway">
    <text evidence="3 19">Cofactor biosynthesis; adenosylcobalamin biosynthesis; adenosylcobalamin from cob(II)yrinate a,c-diamide: step 7/7.</text>
</comment>
<comment type="similarity">
    <text evidence="4 19">Belongs to the CobS family.</text>
</comment>
<comment type="catalytic activity">
    <reaction evidence="18 19">
        <text>alpha-ribazole 5'-phosphate + adenosylcob(III)inamide-GDP = adenosylcob(III)alamin 5'-phosphate + GMP + H(+)</text>
        <dbReference type="Rhea" id="RHEA:23560"/>
        <dbReference type="ChEBI" id="CHEBI:15378"/>
        <dbReference type="ChEBI" id="CHEBI:57918"/>
        <dbReference type="ChEBI" id="CHEBI:58115"/>
        <dbReference type="ChEBI" id="CHEBI:60487"/>
        <dbReference type="ChEBI" id="CHEBI:60493"/>
        <dbReference type="EC" id="2.7.8.26"/>
    </reaction>
</comment>
<evidence type="ECO:0000256" key="3">
    <source>
        <dbReference type="ARBA" id="ARBA00004663"/>
    </source>
</evidence>
<dbReference type="GO" id="GO:0008818">
    <property type="term" value="F:cobalamin 5'-phosphate synthase activity"/>
    <property type="evidence" value="ECO:0007669"/>
    <property type="project" value="UniProtKB-UniRule"/>
</dbReference>
<proteinExistence type="inferred from homology"/>
<reference evidence="20" key="1">
    <citation type="journal article" date="2021" name="mSystems">
        <title>Bacteria and Archaea Synergistically Convert Glycine Betaine to Biogenic Methane in the Formosa Cold Seep of the South China Sea.</title>
        <authorList>
            <person name="Li L."/>
            <person name="Zhang W."/>
            <person name="Zhang S."/>
            <person name="Song L."/>
            <person name="Sun Q."/>
            <person name="Zhang H."/>
            <person name="Xiang H."/>
            <person name="Dong X."/>
        </authorList>
    </citation>
    <scope>NUCLEOTIDE SEQUENCE</scope>
    <source>
        <strain evidence="20">LLY</strain>
    </source>
</reference>
<dbReference type="AlphaFoldDB" id="A0A9E4ZCB5"/>
<dbReference type="EC" id="2.7.8.26" evidence="5 19"/>
<evidence type="ECO:0000256" key="13">
    <source>
        <dbReference type="ARBA" id="ARBA00023136"/>
    </source>
</evidence>
<evidence type="ECO:0000313" key="21">
    <source>
        <dbReference type="Proteomes" id="UP001056766"/>
    </source>
</evidence>
<keyword evidence="8 19" id="KW-0169">Cobalamin biosynthesis</keyword>
<evidence type="ECO:0000256" key="18">
    <source>
        <dbReference type="ARBA" id="ARBA00049504"/>
    </source>
</evidence>
<keyword evidence="13 19" id="KW-0472">Membrane</keyword>
<evidence type="ECO:0000256" key="19">
    <source>
        <dbReference type="HAMAP-Rule" id="MF_00719"/>
    </source>
</evidence>
<dbReference type="Pfam" id="PF02654">
    <property type="entry name" value="CobS"/>
    <property type="match status" value="1"/>
</dbReference>
<feature type="transmembrane region" description="Helical" evidence="19">
    <location>
        <begin position="192"/>
        <end position="222"/>
    </location>
</feature>
<reference evidence="20" key="2">
    <citation type="submission" date="2021-04" db="EMBL/GenBank/DDBJ databases">
        <authorList>
            <person name="Dong X."/>
        </authorList>
    </citation>
    <scope>NUCLEOTIDE SEQUENCE</scope>
    <source>
        <strain evidence="20">LLY</strain>
    </source>
</reference>
<evidence type="ECO:0000313" key="20">
    <source>
        <dbReference type="EMBL" id="MCM1985442.1"/>
    </source>
</evidence>
<keyword evidence="12 19" id="KW-1133">Transmembrane helix</keyword>
<dbReference type="PANTHER" id="PTHR34148:SF1">
    <property type="entry name" value="ADENOSYLCOBINAMIDE-GDP RIBAZOLETRANSFERASE"/>
    <property type="match status" value="1"/>
</dbReference>
<evidence type="ECO:0000256" key="4">
    <source>
        <dbReference type="ARBA" id="ARBA00010561"/>
    </source>
</evidence>
<comment type="cofactor">
    <cofactor evidence="1 19">
        <name>Mg(2+)</name>
        <dbReference type="ChEBI" id="CHEBI:18420"/>
    </cofactor>
</comment>
<evidence type="ECO:0000256" key="15">
    <source>
        <dbReference type="ARBA" id="ARBA00032605"/>
    </source>
</evidence>
<organism evidence="20 21">
    <name type="scientific">Methanococcoides seepicolus</name>
    <dbReference type="NCBI Taxonomy" id="2828780"/>
    <lineage>
        <taxon>Archaea</taxon>
        <taxon>Methanobacteriati</taxon>
        <taxon>Methanobacteriota</taxon>
        <taxon>Stenosarchaea group</taxon>
        <taxon>Methanomicrobia</taxon>
        <taxon>Methanosarcinales</taxon>
        <taxon>Methanosarcinaceae</taxon>
        <taxon>Methanococcoides</taxon>
    </lineage>
</organism>
<feature type="transmembrane region" description="Helical" evidence="19">
    <location>
        <begin position="107"/>
        <end position="128"/>
    </location>
</feature>
<evidence type="ECO:0000256" key="10">
    <source>
        <dbReference type="ARBA" id="ARBA00022692"/>
    </source>
</evidence>
<keyword evidence="10 19" id="KW-0812">Transmembrane</keyword>
<evidence type="ECO:0000256" key="14">
    <source>
        <dbReference type="ARBA" id="ARBA00025228"/>
    </source>
</evidence>
<feature type="transmembrane region" description="Helical" evidence="19">
    <location>
        <begin position="135"/>
        <end position="153"/>
    </location>
</feature>
<keyword evidence="9 19" id="KW-0808">Transferase</keyword>
<dbReference type="EMBL" id="JAGSOI010000001">
    <property type="protein sequence ID" value="MCM1985442.1"/>
    <property type="molecule type" value="Genomic_DNA"/>
</dbReference>
<dbReference type="Proteomes" id="UP001056766">
    <property type="component" value="Unassembled WGS sequence"/>
</dbReference>
<dbReference type="RefSeq" id="WP_250866820.1">
    <property type="nucleotide sequence ID" value="NZ_JAGSOI010000001.1"/>
</dbReference>
<feature type="transmembrane region" description="Helical" evidence="19">
    <location>
        <begin position="58"/>
        <end position="76"/>
    </location>
</feature>
<keyword evidence="11 19" id="KW-0460">Magnesium</keyword>
<dbReference type="HAMAP" id="MF_00719">
    <property type="entry name" value="CobS"/>
    <property type="match status" value="1"/>
</dbReference>
<sequence length="271" mass="28592">MSGFLLALRTSFGFLSTIPVGMSMEGLDELVKRSYLQTFAGIVLGAMIGIFAYLTESFLPSTISAVLIMVFIYYITGLNHLDGLGDFGDGATAHGSLEKKVNALKDLSLGIGGVSYTVLALIALYASISSLQAEVLFFSDNAALIVPISLLIAEISAKQAMLTLAAFGKPIHEGLGSMIINNTTFARYVVSFVLGALACVLAFGTLGIIGYISAIVTAFVILNISNRHFKGINGDCIGTANEIARIIVLMVLTVAITAVNNGYGGLFWMPL</sequence>
<comment type="subcellular location">
    <subcellularLocation>
        <location evidence="2 19">Cell membrane</location>
        <topology evidence="2 19">Multi-pass membrane protein</topology>
    </subcellularLocation>
</comment>
<protein>
    <recommendedName>
        <fullName evidence="6 19">Adenosylcobinamide-GDP ribazoletransferase</fullName>
        <ecNumber evidence="5 19">2.7.8.26</ecNumber>
    </recommendedName>
    <alternativeName>
        <fullName evidence="16 19">Cobalamin synthase</fullName>
    </alternativeName>
    <alternativeName>
        <fullName evidence="15 19">Cobalamin-5'-phosphate synthase</fullName>
    </alternativeName>
</protein>
<accession>A0A9E4ZCB5</accession>
<comment type="caution">
    <text evidence="20">The sequence shown here is derived from an EMBL/GenBank/DDBJ whole genome shotgun (WGS) entry which is preliminary data.</text>
</comment>
<evidence type="ECO:0000256" key="11">
    <source>
        <dbReference type="ARBA" id="ARBA00022842"/>
    </source>
</evidence>
<dbReference type="GO" id="GO:0005886">
    <property type="term" value="C:plasma membrane"/>
    <property type="evidence" value="ECO:0007669"/>
    <property type="project" value="UniProtKB-SubCell"/>
</dbReference>
<comment type="catalytic activity">
    <reaction evidence="17 19">
        <text>alpha-ribazole + adenosylcob(III)inamide-GDP = adenosylcob(III)alamin + GMP + H(+)</text>
        <dbReference type="Rhea" id="RHEA:16049"/>
        <dbReference type="ChEBI" id="CHEBI:10329"/>
        <dbReference type="ChEBI" id="CHEBI:15378"/>
        <dbReference type="ChEBI" id="CHEBI:18408"/>
        <dbReference type="ChEBI" id="CHEBI:58115"/>
        <dbReference type="ChEBI" id="CHEBI:60487"/>
        <dbReference type="EC" id="2.7.8.26"/>
    </reaction>
</comment>
<evidence type="ECO:0000256" key="17">
    <source>
        <dbReference type="ARBA" id="ARBA00048623"/>
    </source>
</evidence>
<comment type="function">
    <text evidence="14 19">Joins adenosylcobinamide-GDP and alpha-ribazole to generate adenosylcobalamin (Ado-cobalamin). Also synthesizes adenosylcobalamin 5'-phosphate from adenosylcobinamide-GDP and alpha-ribazole 5'-phosphate.</text>
</comment>
<feature type="transmembrane region" description="Helical" evidence="19">
    <location>
        <begin position="35"/>
        <end position="53"/>
    </location>
</feature>
<dbReference type="PANTHER" id="PTHR34148">
    <property type="entry name" value="ADENOSYLCOBINAMIDE-GDP RIBAZOLETRANSFERASE"/>
    <property type="match status" value="1"/>
</dbReference>
<evidence type="ECO:0000256" key="8">
    <source>
        <dbReference type="ARBA" id="ARBA00022573"/>
    </source>
</evidence>
<gene>
    <name evidence="19 20" type="primary">cobS</name>
    <name evidence="20" type="ORF">KDK67_00175</name>
</gene>
<evidence type="ECO:0000256" key="9">
    <source>
        <dbReference type="ARBA" id="ARBA00022679"/>
    </source>
</evidence>
<keyword evidence="7 19" id="KW-1003">Cell membrane</keyword>
<dbReference type="GO" id="GO:0009236">
    <property type="term" value="P:cobalamin biosynthetic process"/>
    <property type="evidence" value="ECO:0007669"/>
    <property type="project" value="UniProtKB-UniRule"/>
</dbReference>
<evidence type="ECO:0000256" key="12">
    <source>
        <dbReference type="ARBA" id="ARBA00022989"/>
    </source>
</evidence>
<evidence type="ECO:0000256" key="1">
    <source>
        <dbReference type="ARBA" id="ARBA00001946"/>
    </source>
</evidence>
<dbReference type="GO" id="GO:0051073">
    <property type="term" value="F:adenosylcobinamide-GDP ribazoletransferase activity"/>
    <property type="evidence" value="ECO:0007669"/>
    <property type="project" value="UniProtKB-UniRule"/>
</dbReference>